<keyword evidence="5 7" id="KW-0326">Glycosidase</keyword>
<sequence>MSYFNVRVPLTRVLVFILLFFCGIIIFYNRELSSSLALTKSRTFTIDLTNDTFLMDGKPFRFVSGEFHYFRTPRPRWRDILRKIRAAGLNAVSTYVEWSFHEATPGRYNFVGDKDVEHFMRLAVEEGLYVLLRPGPFICGERDFGGLPPWLFKVKEGIRLRQNDPTYQHYVAKWYRKLFTRLKTFMYGNGGPIIMIQVENEFGMRDHCDPKHAIWLRDLIKSFVHDTAVLYSIDPPHRRMQKCVVDGVYPTVDFGPFQNLTRGFKGQRLVAPRGPLVNAEFYTGWLTHWGEESMQSIPSEEVIDSLEQMLAMGASVNIFMFFGGTNFGFKNGANFDEKYMPTVTSYDYDSPLDESGDPTDKYFQIQDVMRRYMSLPNIAVARSTMKKVYDTVFLTPTVSVFDAQIKQSPVKDNSPLTFEKLGQNYGFVLYETVITENQYCETCTLGVEQIRDRAQVFIDEEFVGSIYRADSTSVDFNVSKNQKLSLFVENMGRINHDKIYDQKGILSMVLLDNEELLGWEMYKFPLDDVSSIELLQPTGNEKYPMFLTGILNMDTKPMDTYLDMRNWTKGVVFVNGNNLGRYWSDAGPQYSLFLPSEFLNVGTNMITIFELERASPNYAVKFSPQSLNKIVYDEE</sequence>
<feature type="active site" description="Nucleophile" evidence="6">
    <location>
        <position position="280"/>
    </location>
</feature>
<dbReference type="Pfam" id="PF21317">
    <property type="entry name" value="BetaGal_ABD_1"/>
    <property type="match status" value="1"/>
</dbReference>
<dbReference type="Gene3D" id="2.60.120.260">
    <property type="entry name" value="Galactose-binding domain-like"/>
    <property type="match status" value="2"/>
</dbReference>
<dbReference type="EMBL" id="HBUF01375570">
    <property type="protein sequence ID" value="CAG6728148.1"/>
    <property type="molecule type" value="Transcribed_RNA"/>
</dbReference>
<dbReference type="EMBL" id="HBUF01375572">
    <property type="protein sequence ID" value="CAG6728150.1"/>
    <property type="molecule type" value="Transcribed_RNA"/>
</dbReference>
<dbReference type="EMBL" id="HBUF01375573">
    <property type="protein sequence ID" value="CAG6728151.1"/>
    <property type="molecule type" value="Transcribed_RNA"/>
</dbReference>
<dbReference type="Gene3D" id="3.20.20.80">
    <property type="entry name" value="Glycosidases"/>
    <property type="match status" value="1"/>
</dbReference>
<name>A0A8D8YG29_9HEMI</name>
<dbReference type="InterPro" id="IPR026283">
    <property type="entry name" value="B-gal_1-like"/>
</dbReference>
<dbReference type="PIRSF" id="PIRSF006336">
    <property type="entry name" value="B-gal"/>
    <property type="match status" value="1"/>
</dbReference>
<dbReference type="EMBL" id="HBUF01375571">
    <property type="protein sequence ID" value="CAG6728149.1"/>
    <property type="molecule type" value="Transcribed_RNA"/>
</dbReference>
<dbReference type="InterPro" id="IPR001944">
    <property type="entry name" value="Glycoside_Hdrlase_35"/>
</dbReference>
<keyword evidence="3 7" id="KW-0378">Hydrolase</keyword>
<dbReference type="FunFam" id="3.20.20.80:FF:000017">
    <property type="entry name" value="Beta-galactosidase"/>
    <property type="match status" value="1"/>
</dbReference>
<keyword evidence="9" id="KW-0812">Transmembrane</keyword>
<dbReference type="SUPFAM" id="SSF51445">
    <property type="entry name" value="(Trans)glycosidases"/>
    <property type="match status" value="1"/>
</dbReference>
<dbReference type="InterPro" id="IPR031330">
    <property type="entry name" value="Gly_Hdrlase_35_cat"/>
</dbReference>
<dbReference type="EC" id="3.2.1.23" evidence="7"/>
<dbReference type="PROSITE" id="PS01182">
    <property type="entry name" value="GLYCOSYL_HYDROL_F35"/>
    <property type="match status" value="1"/>
</dbReference>
<dbReference type="Pfam" id="PF21467">
    <property type="entry name" value="BetaGal_gal-bd"/>
    <property type="match status" value="1"/>
</dbReference>
<keyword evidence="9" id="KW-0472">Membrane</keyword>
<dbReference type="SUPFAM" id="SSF49785">
    <property type="entry name" value="Galactose-binding domain-like"/>
    <property type="match status" value="1"/>
</dbReference>
<dbReference type="InterPro" id="IPR048912">
    <property type="entry name" value="BetaGal1-like_ABD1"/>
</dbReference>
<dbReference type="AlphaFoldDB" id="A0A8D8YG29"/>
<dbReference type="PANTHER" id="PTHR23421">
    <property type="entry name" value="BETA-GALACTOSIDASE RELATED"/>
    <property type="match status" value="1"/>
</dbReference>
<dbReference type="InterPro" id="IPR017853">
    <property type="entry name" value="GH"/>
</dbReference>
<keyword evidence="9" id="KW-1133">Transmembrane helix</keyword>
<evidence type="ECO:0000256" key="3">
    <source>
        <dbReference type="ARBA" id="ARBA00022801"/>
    </source>
</evidence>
<accession>A0A8D8YG29</accession>
<keyword evidence="2" id="KW-0732">Signal</keyword>
<protein>
    <recommendedName>
        <fullName evidence="7">Beta-galactosidase</fullName>
        <ecNumber evidence="7">3.2.1.23</ecNumber>
    </recommendedName>
</protein>
<keyword evidence="4" id="KW-0325">Glycoprotein</keyword>
<evidence type="ECO:0000256" key="8">
    <source>
        <dbReference type="RuleBase" id="RU003679"/>
    </source>
</evidence>
<feature type="domain" description="Beta-galactosidase 1-like first all-beta" evidence="11">
    <location>
        <begin position="415"/>
        <end position="524"/>
    </location>
</feature>
<evidence type="ECO:0000256" key="5">
    <source>
        <dbReference type="ARBA" id="ARBA00023295"/>
    </source>
</evidence>
<evidence type="ECO:0000313" key="13">
    <source>
        <dbReference type="EMBL" id="CAG6728149.1"/>
    </source>
</evidence>
<evidence type="ECO:0000256" key="2">
    <source>
        <dbReference type="ARBA" id="ARBA00022729"/>
    </source>
</evidence>
<dbReference type="GO" id="GO:0004565">
    <property type="term" value="F:beta-galactosidase activity"/>
    <property type="evidence" value="ECO:0007669"/>
    <property type="project" value="UniProtKB-EC"/>
</dbReference>
<dbReference type="InterPro" id="IPR008979">
    <property type="entry name" value="Galactose-bd-like_sf"/>
</dbReference>
<dbReference type="InterPro" id="IPR019801">
    <property type="entry name" value="Glyco_hydro_35_CS"/>
</dbReference>
<feature type="domain" description="Glycoside hydrolase 35 catalytic" evidence="10">
    <location>
        <begin position="52"/>
        <end position="371"/>
    </location>
</feature>
<feature type="active site" description="Proton donor" evidence="6">
    <location>
        <position position="201"/>
    </location>
</feature>
<reference evidence="13" key="1">
    <citation type="submission" date="2021-05" db="EMBL/GenBank/DDBJ databases">
        <authorList>
            <person name="Alioto T."/>
            <person name="Alioto T."/>
            <person name="Gomez Garrido J."/>
        </authorList>
    </citation>
    <scope>NUCLEOTIDE SEQUENCE</scope>
</reference>
<comment type="catalytic activity">
    <reaction evidence="7">
        <text>Hydrolysis of terminal non-reducing beta-D-galactose residues in beta-D-galactosides.</text>
        <dbReference type="EC" id="3.2.1.23"/>
    </reaction>
</comment>
<dbReference type="Pfam" id="PF01301">
    <property type="entry name" value="Glyco_hydro_35"/>
    <property type="match status" value="1"/>
</dbReference>
<feature type="transmembrane region" description="Helical" evidence="9">
    <location>
        <begin position="12"/>
        <end position="29"/>
    </location>
</feature>
<proteinExistence type="inferred from homology"/>
<evidence type="ECO:0000256" key="7">
    <source>
        <dbReference type="RuleBase" id="RU000675"/>
    </source>
</evidence>
<feature type="domain" description="Beta-galactosidase galactose-binding" evidence="12">
    <location>
        <begin position="544"/>
        <end position="604"/>
    </location>
</feature>
<evidence type="ECO:0000259" key="12">
    <source>
        <dbReference type="Pfam" id="PF21467"/>
    </source>
</evidence>
<dbReference type="GO" id="GO:0005975">
    <property type="term" value="P:carbohydrate metabolic process"/>
    <property type="evidence" value="ECO:0007669"/>
    <property type="project" value="InterPro"/>
</dbReference>
<organism evidence="13">
    <name type="scientific">Cacopsylla melanoneura</name>
    <dbReference type="NCBI Taxonomy" id="428564"/>
    <lineage>
        <taxon>Eukaryota</taxon>
        <taxon>Metazoa</taxon>
        <taxon>Ecdysozoa</taxon>
        <taxon>Arthropoda</taxon>
        <taxon>Hexapoda</taxon>
        <taxon>Insecta</taxon>
        <taxon>Pterygota</taxon>
        <taxon>Neoptera</taxon>
        <taxon>Paraneoptera</taxon>
        <taxon>Hemiptera</taxon>
        <taxon>Sternorrhyncha</taxon>
        <taxon>Psylloidea</taxon>
        <taxon>Psyllidae</taxon>
        <taxon>Psyllinae</taxon>
        <taxon>Cacopsylla</taxon>
    </lineage>
</organism>
<evidence type="ECO:0000256" key="6">
    <source>
        <dbReference type="PIRSR" id="PIRSR006336-1"/>
    </source>
</evidence>
<comment type="similarity">
    <text evidence="1 8">Belongs to the glycosyl hydrolase 35 family.</text>
</comment>
<evidence type="ECO:0000256" key="4">
    <source>
        <dbReference type="ARBA" id="ARBA00023180"/>
    </source>
</evidence>
<dbReference type="InterPro" id="IPR048913">
    <property type="entry name" value="BetaGal_gal-bd"/>
</dbReference>
<evidence type="ECO:0000256" key="1">
    <source>
        <dbReference type="ARBA" id="ARBA00009809"/>
    </source>
</evidence>
<evidence type="ECO:0000259" key="10">
    <source>
        <dbReference type="Pfam" id="PF01301"/>
    </source>
</evidence>
<dbReference type="PRINTS" id="PR00742">
    <property type="entry name" value="GLHYDRLASE35"/>
</dbReference>
<evidence type="ECO:0000256" key="9">
    <source>
        <dbReference type="SAM" id="Phobius"/>
    </source>
</evidence>
<evidence type="ECO:0000259" key="11">
    <source>
        <dbReference type="Pfam" id="PF21317"/>
    </source>
</evidence>